<dbReference type="RefSeq" id="XP_060361961.1">
    <property type="nucleotide sequence ID" value="XM_060510717.1"/>
</dbReference>
<keyword evidence="2" id="KW-1185">Reference proteome</keyword>
<accession>A0AAD8XD63</accession>
<protein>
    <submittedName>
        <fullName evidence="1">Uncharacterized protein</fullName>
    </submittedName>
</protein>
<dbReference type="AlphaFoldDB" id="A0AAD8XD63"/>
<gene>
    <name evidence="1" type="ORF">BDZ83DRAFT_654412</name>
</gene>
<dbReference type="GeneID" id="85394616"/>
<proteinExistence type="predicted"/>
<dbReference type="Proteomes" id="UP001244207">
    <property type="component" value="Unassembled WGS sequence"/>
</dbReference>
<evidence type="ECO:0000313" key="2">
    <source>
        <dbReference type="Proteomes" id="UP001244207"/>
    </source>
</evidence>
<name>A0AAD8XD63_GLOAC</name>
<comment type="caution">
    <text evidence="1">The sequence shown here is derived from an EMBL/GenBank/DDBJ whole genome shotgun (WGS) entry which is preliminary data.</text>
</comment>
<evidence type="ECO:0000313" key="1">
    <source>
        <dbReference type="EMBL" id="KAK1720450.1"/>
    </source>
</evidence>
<organism evidence="1 2">
    <name type="scientific">Glomerella acutata</name>
    <name type="common">Colletotrichum acutatum</name>
    <dbReference type="NCBI Taxonomy" id="27357"/>
    <lineage>
        <taxon>Eukaryota</taxon>
        <taxon>Fungi</taxon>
        <taxon>Dikarya</taxon>
        <taxon>Ascomycota</taxon>
        <taxon>Pezizomycotina</taxon>
        <taxon>Sordariomycetes</taxon>
        <taxon>Hypocreomycetidae</taxon>
        <taxon>Glomerellales</taxon>
        <taxon>Glomerellaceae</taxon>
        <taxon>Colletotrichum</taxon>
        <taxon>Colletotrichum acutatum species complex</taxon>
    </lineage>
</organism>
<sequence>MSDPFPSSVVAAVNKRPQMKASVPYEVFLHVVEQLIDMAKSNDVKVWSLAYNHSLATKLVLNDVNILEDKPQSTTYKRHQKLRLVSQINQQSRRMTEKTFTRLPFMVATPDGLSRQLCPFIYNQAVILPSASGYALLSRVEKIFLLRVRYLITANEESLSTLIRLPNLKSITFNVGRFTGKLRNTMKPGLHEVEPKKFPRLAQFCTQESEALRTLWADHLEARGVKLFGVIDNDQLPIIELHPSRDKIMIAYIQPYADKAVEELTERMNHVMDFLAI</sequence>
<reference evidence="1" key="1">
    <citation type="submission" date="2021-12" db="EMBL/GenBank/DDBJ databases">
        <title>Comparative genomics, transcriptomics and evolutionary studies reveal genomic signatures of adaptation to plant cell wall in hemibiotrophic fungi.</title>
        <authorList>
            <consortium name="DOE Joint Genome Institute"/>
            <person name="Baroncelli R."/>
            <person name="Diaz J.F."/>
            <person name="Benocci T."/>
            <person name="Peng M."/>
            <person name="Battaglia E."/>
            <person name="Haridas S."/>
            <person name="Andreopoulos W."/>
            <person name="Labutti K."/>
            <person name="Pangilinan J."/>
            <person name="Floch G.L."/>
            <person name="Makela M.R."/>
            <person name="Henrissat B."/>
            <person name="Grigoriev I.V."/>
            <person name="Crouch J.A."/>
            <person name="De Vries R.P."/>
            <person name="Sukno S.A."/>
            <person name="Thon M.R."/>
        </authorList>
    </citation>
    <scope>NUCLEOTIDE SEQUENCE</scope>
    <source>
        <strain evidence="1">CBS 112980</strain>
    </source>
</reference>
<dbReference type="EMBL" id="JAHMHS010000088">
    <property type="protein sequence ID" value="KAK1720450.1"/>
    <property type="molecule type" value="Genomic_DNA"/>
</dbReference>